<gene>
    <name evidence="2" type="ORF">AVDCRST_MAG13-3290</name>
</gene>
<sequence length="98" mass="10701">AEQPTPLAPELPLLTRDFPALDMSNWFGLVGPAGMPTELVQQLGRAFTEALSDPATRPVLEARGLLPIPEVGADFAARIRRDRERWARVAAQGNIRAD</sequence>
<dbReference type="InterPro" id="IPR005064">
    <property type="entry name" value="BUG"/>
</dbReference>
<name>A0A6J4TD48_9ACTN</name>
<dbReference type="PANTHER" id="PTHR42928">
    <property type="entry name" value="TRICARBOXYLATE-BINDING PROTEIN"/>
    <property type="match status" value="1"/>
</dbReference>
<dbReference type="AlphaFoldDB" id="A0A6J4TD48"/>
<accession>A0A6J4TD48</accession>
<evidence type="ECO:0000256" key="1">
    <source>
        <dbReference type="ARBA" id="ARBA00006987"/>
    </source>
</evidence>
<comment type="similarity">
    <text evidence="1">Belongs to the UPF0065 (bug) family.</text>
</comment>
<dbReference type="EMBL" id="CADCVO010000523">
    <property type="protein sequence ID" value="CAA9519635.1"/>
    <property type="molecule type" value="Genomic_DNA"/>
</dbReference>
<evidence type="ECO:0008006" key="3">
    <source>
        <dbReference type="Google" id="ProtNLM"/>
    </source>
</evidence>
<dbReference type="Pfam" id="PF03401">
    <property type="entry name" value="TctC"/>
    <property type="match status" value="1"/>
</dbReference>
<feature type="non-terminal residue" evidence="2">
    <location>
        <position position="1"/>
    </location>
</feature>
<organism evidence="2">
    <name type="scientific">uncultured Solirubrobacteraceae bacterium</name>
    <dbReference type="NCBI Taxonomy" id="1162706"/>
    <lineage>
        <taxon>Bacteria</taxon>
        <taxon>Bacillati</taxon>
        <taxon>Actinomycetota</taxon>
        <taxon>Thermoleophilia</taxon>
        <taxon>Solirubrobacterales</taxon>
        <taxon>Solirubrobacteraceae</taxon>
        <taxon>environmental samples</taxon>
    </lineage>
</organism>
<dbReference type="InterPro" id="IPR042100">
    <property type="entry name" value="Bug_dom1"/>
</dbReference>
<dbReference type="PANTHER" id="PTHR42928:SF5">
    <property type="entry name" value="BLR1237 PROTEIN"/>
    <property type="match status" value="1"/>
</dbReference>
<proteinExistence type="inferred from homology"/>
<evidence type="ECO:0000313" key="2">
    <source>
        <dbReference type="EMBL" id="CAA9519635.1"/>
    </source>
</evidence>
<reference evidence="2" key="1">
    <citation type="submission" date="2020-02" db="EMBL/GenBank/DDBJ databases">
        <authorList>
            <person name="Meier V. D."/>
        </authorList>
    </citation>
    <scope>NUCLEOTIDE SEQUENCE</scope>
    <source>
        <strain evidence="2">AVDCRST_MAG13</strain>
    </source>
</reference>
<dbReference type="Gene3D" id="3.40.190.150">
    <property type="entry name" value="Bordetella uptake gene, domain 1"/>
    <property type="match status" value="1"/>
</dbReference>
<protein>
    <recommendedName>
        <fullName evidence="3">BUG/TctC family periplasmic protein</fullName>
    </recommendedName>
</protein>